<accession>A0ABX9XJK1</accession>
<evidence type="ECO:0000256" key="7">
    <source>
        <dbReference type="RuleBase" id="RU361140"/>
    </source>
</evidence>
<comment type="catalytic activity">
    <reaction evidence="1 7">
        <text>a beta-lactam + H2O = a substituted beta-amino acid</text>
        <dbReference type="Rhea" id="RHEA:20401"/>
        <dbReference type="ChEBI" id="CHEBI:15377"/>
        <dbReference type="ChEBI" id="CHEBI:35627"/>
        <dbReference type="ChEBI" id="CHEBI:140347"/>
        <dbReference type="EC" id="3.5.2.6"/>
    </reaction>
</comment>
<comment type="similarity">
    <text evidence="2 7">Belongs to the class-D beta-lactamase family.</text>
</comment>
<feature type="domain" description="Penicillin-binding protein transpeptidase" evidence="9">
    <location>
        <begin position="37"/>
        <end position="252"/>
    </location>
</feature>
<evidence type="ECO:0000256" key="2">
    <source>
        <dbReference type="ARBA" id="ARBA00007898"/>
    </source>
</evidence>
<dbReference type="InterPro" id="IPR002137">
    <property type="entry name" value="Beta-lactam_class-D_AS"/>
</dbReference>
<evidence type="ECO:0000256" key="8">
    <source>
        <dbReference type="SAM" id="SignalP"/>
    </source>
</evidence>
<dbReference type="InterPro" id="IPR012338">
    <property type="entry name" value="Beta-lactam/transpept-like"/>
</dbReference>
<dbReference type="Proteomes" id="UP000275199">
    <property type="component" value="Unassembled WGS sequence"/>
</dbReference>
<keyword evidence="4 8" id="KW-0732">Signal</keyword>
<protein>
    <recommendedName>
        <fullName evidence="3 7">Beta-lactamase</fullName>
        <ecNumber evidence="3 7">3.5.2.6</ecNumber>
    </recommendedName>
</protein>
<reference evidence="10 11" key="1">
    <citation type="submission" date="2018-11" db="EMBL/GenBank/DDBJ databases">
        <authorList>
            <person name="Jang G.I."/>
            <person name="Hwang C.Y."/>
        </authorList>
    </citation>
    <scope>NUCLEOTIDE SEQUENCE [LARGE SCALE GENOMIC DNA]</scope>
    <source>
        <strain evidence="10 11">SSM26</strain>
    </source>
</reference>
<gene>
    <name evidence="10" type="primary">blaOXA</name>
    <name evidence="10" type="ORF">EF096_11375</name>
</gene>
<dbReference type="NCBIfam" id="NF012161">
    <property type="entry name" value="bla_class_D_main"/>
    <property type="match status" value="1"/>
</dbReference>
<evidence type="ECO:0000313" key="10">
    <source>
        <dbReference type="EMBL" id="ROZ84038.1"/>
    </source>
</evidence>
<keyword evidence="11" id="KW-1185">Reference proteome</keyword>
<dbReference type="Pfam" id="PF00905">
    <property type="entry name" value="Transpeptidase"/>
    <property type="match status" value="1"/>
</dbReference>
<comment type="caution">
    <text evidence="10">The sequence shown here is derived from an EMBL/GenBank/DDBJ whole genome shotgun (WGS) entry which is preliminary data.</text>
</comment>
<dbReference type="SUPFAM" id="SSF56601">
    <property type="entry name" value="beta-lactamase/transpeptidase-like"/>
    <property type="match status" value="1"/>
</dbReference>
<evidence type="ECO:0000256" key="4">
    <source>
        <dbReference type="ARBA" id="ARBA00022729"/>
    </source>
</evidence>
<dbReference type="InterPro" id="IPR001460">
    <property type="entry name" value="PCN-bd_Tpept"/>
</dbReference>
<keyword evidence="6 7" id="KW-0046">Antibiotic resistance</keyword>
<dbReference type="EC" id="3.5.2.6" evidence="3 7"/>
<keyword evidence="5 7" id="KW-0378">Hydrolase</keyword>
<evidence type="ECO:0000256" key="6">
    <source>
        <dbReference type="ARBA" id="ARBA00023251"/>
    </source>
</evidence>
<evidence type="ECO:0000259" key="9">
    <source>
        <dbReference type="Pfam" id="PF00905"/>
    </source>
</evidence>
<dbReference type="EMBL" id="RKKU01000013">
    <property type="protein sequence ID" value="ROZ84038.1"/>
    <property type="molecule type" value="Genomic_DNA"/>
</dbReference>
<evidence type="ECO:0000313" key="11">
    <source>
        <dbReference type="Proteomes" id="UP000275199"/>
    </source>
</evidence>
<dbReference type="Gene3D" id="3.40.710.10">
    <property type="entry name" value="DD-peptidase/beta-lactamase superfamily"/>
    <property type="match status" value="1"/>
</dbReference>
<evidence type="ECO:0000256" key="5">
    <source>
        <dbReference type="ARBA" id="ARBA00022801"/>
    </source>
</evidence>
<evidence type="ECO:0000256" key="1">
    <source>
        <dbReference type="ARBA" id="ARBA00001526"/>
    </source>
</evidence>
<proteinExistence type="inferred from homology"/>
<feature type="signal peptide" evidence="8">
    <location>
        <begin position="1"/>
        <end position="18"/>
    </location>
</feature>
<name>A0ABX9XJK1_9PSED</name>
<dbReference type="PROSITE" id="PS00337">
    <property type="entry name" value="BETA_LACTAMASE_D"/>
    <property type="match status" value="1"/>
</dbReference>
<organism evidence="10 11">
    <name type="scientific">Pseudomonas neustonica</name>
    <dbReference type="NCBI Taxonomy" id="2487346"/>
    <lineage>
        <taxon>Bacteria</taxon>
        <taxon>Pseudomonadati</taxon>
        <taxon>Pseudomonadota</taxon>
        <taxon>Gammaproteobacteria</taxon>
        <taxon>Pseudomonadales</taxon>
        <taxon>Pseudomonadaceae</taxon>
        <taxon>Pseudomonas</taxon>
    </lineage>
</organism>
<feature type="chain" id="PRO_5046838723" description="Beta-lactamase" evidence="8">
    <location>
        <begin position="19"/>
        <end position="266"/>
    </location>
</feature>
<sequence length="266" mass="30591">MPKLLLCLLYILALPLQASNQERSDWATEFAAQNAVGTIVVLDERAPNQPAWVHNPERAAQRFSPASTFKIPHTLMALDAGAVRDEFEVFPWDGVEHSYAGHNQDQTLRTAMRNSTVWVYRGFASNIGEPRARAYLQLLDYGNADPSVTQGDYWIDGKLAISAQEQIRFLQQLYRNKLPFKIEHQRLVKDLMIVEAQRNWILRAKTGWEGRYGWWVGWVEWPEGPVFFALNIDTPNRMDDLHKREDITRAILRNIQALPTPSPQQP</sequence>
<evidence type="ECO:0000256" key="3">
    <source>
        <dbReference type="ARBA" id="ARBA00012865"/>
    </source>
</evidence>